<organism evidence="13 14">
    <name type="scientific">Botryotinia fuckeliana (strain B05.10)</name>
    <name type="common">Noble rot fungus</name>
    <name type="synonym">Botrytis cinerea</name>
    <dbReference type="NCBI Taxonomy" id="332648"/>
    <lineage>
        <taxon>Eukaryota</taxon>
        <taxon>Fungi</taxon>
        <taxon>Dikarya</taxon>
        <taxon>Ascomycota</taxon>
        <taxon>Pezizomycotina</taxon>
        <taxon>Leotiomycetes</taxon>
        <taxon>Helotiales</taxon>
        <taxon>Sclerotiniaceae</taxon>
        <taxon>Botrytis</taxon>
    </lineage>
</organism>
<dbReference type="OMA" id="GDMFQVE"/>
<dbReference type="InterPro" id="IPR022801">
    <property type="entry name" value="Ribosomal_uS4"/>
</dbReference>
<evidence type="ECO:0000256" key="5">
    <source>
        <dbReference type="ARBA" id="ARBA00022980"/>
    </source>
</evidence>
<evidence type="ECO:0000256" key="4">
    <source>
        <dbReference type="ARBA" id="ARBA00022884"/>
    </source>
</evidence>
<feature type="region of interest" description="Disordered" evidence="11">
    <location>
        <begin position="215"/>
        <end position="245"/>
    </location>
</feature>
<feature type="domain" description="RNA-binding S4" evidence="12">
    <location>
        <begin position="124"/>
        <end position="184"/>
    </location>
</feature>
<reference evidence="13 14" key="3">
    <citation type="journal article" date="2017" name="Mol. Plant Pathol.">
        <title>A gapless genome sequence of the fungus Botrytis cinerea.</title>
        <authorList>
            <person name="Van Kan J.A."/>
            <person name="Stassen J.H."/>
            <person name="Mosbach A."/>
            <person name="Van Der Lee T.A."/>
            <person name="Faino L."/>
            <person name="Farmer A.D."/>
            <person name="Papasotiriou D.G."/>
            <person name="Zhou S."/>
            <person name="Seidl M.F."/>
            <person name="Cottam E."/>
            <person name="Edel D."/>
            <person name="Hahn M."/>
            <person name="Schwartz D.C."/>
            <person name="Dietrich R.A."/>
            <person name="Widdison S."/>
            <person name="Scalliet G."/>
        </authorList>
    </citation>
    <scope>NUCLEOTIDE SEQUENCE [LARGE SCALE GENOMIC DNA]</scope>
    <source>
        <strain evidence="13 14">B05.10</strain>
    </source>
</reference>
<name>A0A384JDC3_BOTFB</name>
<evidence type="ECO:0000313" key="14">
    <source>
        <dbReference type="Proteomes" id="UP000001798"/>
    </source>
</evidence>
<evidence type="ECO:0000256" key="2">
    <source>
        <dbReference type="ARBA" id="ARBA00007465"/>
    </source>
</evidence>
<evidence type="ECO:0000259" key="12">
    <source>
        <dbReference type="SMART" id="SM00363"/>
    </source>
</evidence>
<dbReference type="KEGG" id="bfu:BCIN_03g07920"/>
<evidence type="ECO:0000256" key="7">
    <source>
        <dbReference type="ARBA" id="ARBA00023274"/>
    </source>
</evidence>
<dbReference type="GO" id="GO:0042274">
    <property type="term" value="P:ribosomal small subunit biogenesis"/>
    <property type="evidence" value="ECO:0007669"/>
    <property type="project" value="TreeGrafter"/>
</dbReference>
<dbReference type="GO" id="GO:0019843">
    <property type="term" value="F:rRNA binding"/>
    <property type="evidence" value="ECO:0007669"/>
    <property type="project" value="UniProtKB-KW"/>
</dbReference>
<dbReference type="CDD" id="cd00165">
    <property type="entry name" value="S4"/>
    <property type="match status" value="1"/>
</dbReference>
<keyword evidence="14" id="KW-1185">Reference proteome</keyword>
<accession>A0A384JDC3</accession>
<dbReference type="OrthoDB" id="3356781at2759"/>
<dbReference type="GO" id="GO:0005763">
    <property type="term" value="C:mitochondrial small ribosomal subunit"/>
    <property type="evidence" value="ECO:0007669"/>
    <property type="project" value="TreeGrafter"/>
</dbReference>
<comment type="function">
    <text evidence="8">Component of the mitochondrial ribosome (mitoribosome), a dedicated translation machinery responsible for the synthesis of mitochondrial genome-encoded proteins, including at least some of the essential transmembrane subunits of the mitochondrial respiratory chain. The mitoribosomes are attached to the mitochondrial inner membrane and translation products are cotranslationally integrated into the membrane.</text>
</comment>
<dbReference type="FunFam" id="3.10.290.10:FF:000025">
    <property type="entry name" value="30S ribosomal subunit S4"/>
    <property type="match status" value="1"/>
</dbReference>
<dbReference type="InterPro" id="IPR036986">
    <property type="entry name" value="S4_RNA-bd_sf"/>
</dbReference>
<evidence type="ECO:0000256" key="8">
    <source>
        <dbReference type="ARBA" id="ARBA00037226"/>
    </source>
</evidence>
<keyword evidence="3 10" id="KW-0699">rRNA-binding</keyword>
<dbReference type="RefSeq" id="XP_001547113.1">
    <property type="nucleotide sequence ID" value="XM_001547063.2"/>
</dbReference>
<dbReference type="AlphaFoldDB" id="A0A384JDC3"/>
<protein>
    <recommendedName>
        <fullName evidence="9">Small ribosomal subunit protein uS4m</fullName>
    </recommendedName>
</protein>
<dbReference type="InterPro" id="IPR018079">
    <property type="entry name" value="Ribosomal_uS4_CS"/>
</dbReference>
<dbReference type="PANTHER" id="PTHR11831:SF4">
    <property type="entry name" value="SMALL RIBOSOMAL SUBUNIT PROTEIN US4M"/>
    <property type="match status" value="1"/>
</dbReference>
<evidence type="ECO:0000313" key="13">
    <source>
        <dbReference type="EMBL" id="ATZ48599.1"/>
    </source>
</evidence>
<dbReference type="PROSITE" id="PS00632">
    <property type="entry name" value="RIBOSOMAL_S4"/>
    <property type="match status" value="1"/>
</dbReference>
<dbReference type="PROSITE" id="PS50889">
    <property type="entry name" value="S4"/>
    <property type="match status" value="1"/>
</dbReference>
<evidence type="ECO:0000256" key="6">
    <source>
        <dbReference type="ARBA" id="ARBA00023128"/>
    </source>
</evidence>
<dbReference type="GeneID" id="5427560"/>
<dbReference type="PANTHER" id="PTHR11831">
    <property type="entry name" value="30S 40S RIBOSOMAL PROTEIN"/>
    <property type="match status" value="1"/>
</dbReference>
<keyword evidence="4 10" id="KW-0694">RNA-binding</keyword>
<evidence type="ECO:0000256" key="9">
    <source>
        <dbReference type="ARBA" id="ARBA00071419"/>
    </source>
</evidence>
<feature type="compositionally biased region" description="Basic and acidic residues" evidence="11">
    <location>
        <begin position="215"/>
        <end position="226"/>
    </location>
</feature>
<evidence type="ECO:0000256" key="10">
    <source>
        <dbReference type="PROSITE-ProRule" id="PRU00182"/>
    </source>
</evidence>
<comment type="similarity">
    <text evidence="2">Belongs to the universal ribosomal protein uS4 family.</text>
</comment>
<keyword evidence="6" id="KW-0496">Mitochondrion</keyword>
<comment type="subcellular location">
    <subcellularLocation>
        <location evidence="1">Mitochondrion</location>
    </subcellularLocation>
</comment>
<gene>
    <name evidence="13" type="primary">Bcnam9</name>
    <name evidence="13" type="ORF">BCIN_03g07920</name>
</gene>
<evidence type="ECO:0000256" key="3">
    <source>
        <dbReference type="ARBA" id="ARBA00022730"/>
    </source>
</evidence>
<dbReference type="SMART" id="SM00363">
    <property type="entry name" value="S4"/>
    <property type="match status" value="1"/>
</dbReference>
<reference evidence="13 14" key="2">
    <citation type="journal article" date="2012" name="Eukaryot. Cell">
        <title>Genome update of Botrytis cinerea strains B05.10 and T4.</title>
        <authorList>
            <person name="Staats M."/>
            <person name="van Kan J.A."/>
        </authorList>
    </citation>
    <scope>NUCLEOTIDE SEQUENCE [LARGE SCALE GENOMIC DNA]</scope>
    <source>
        <strain evidence="13 14">B05.10</strain>
    </source>
</reference>
<dbReference type="GO" id="GO:0003735">
    <property type="term" value="F:structural constituent of ribosome"/>
    <property type="evidence" value="ECO:0007669"/>
    <property type="project" value="TreeGrafter"/>
</dbReference>
<sequence length="423" mass="48612">MRSRFHQLKKVKIRQTWNKINLYNLSRYKPRPEGVTFFQQKWKAKSISRAYHGEQIREGQWSRMFRPRAKAVIPMDHRYLAEHDGSELAAGRGSGVEQLNSSSRPQFNKNQIPYMSMVYAPIERRLDTAIFRALFASSARQARQFVVHGKVKVNGKKMSYPGYLLNPGDMFQVDVERVLFATGAPKTADQIKSGRGLRRSLRAMNDQKAKNLAAKREKEAAAKAETEGGEVATPIETPESKEKEQKETLRMEFRTLQEHADVLLTDSKNAPSGKRKTALRKLKREIRAILSQLNRKSIADLNSMLNSYTTKLAKSEDLETIASETPAVINAEDTPDYQEKLKLAIQRARENPIDESKPYMTPWQPRPYMSAFAFIPRYLEVNQKICSAVYLRHPVARPGMSEVPSPFSMELLQLAHNWYLRRR</sequence>
<keyword evidence="5" id="KW-0689">Ribosomal protein</keyword>
<evidence type="ECO:0000256" key="11">
    <source>
        <dbReference type="SAM" id="MobiDB-lite"/>
    </source>
</evidence>
<dbReference type="VEuPathDB" id="FungiDB:Bcin03g07920"/>
<dbReference type="EMBL" id="CP009807">
    <property type="protein sequence ID" value="ATZ48599.1"/>
    <property type="molecule type" value="Genomic_DNA"/>
</dbReference>
<dbReference type="SUPFAM" id="SSF55174">
    <property type="entry name" value="Alpha-L RNA-binding motif"/>
    <property type="match status" value="1"/>
</dbReference>
<dbReference type="InterPro" id="IPR002942">
    <property type="entry name" value="S4_RNA-bd"/>
</dbReference>
<evidence type="ECO:0000256" key="1">
    <source>
        <dbReference type="ARBA" id="ARBA00004173"/>
    </source>
</evidence>
<keyword evidence="7" id="KW-0687">Ribonucleoprotein</keyword>
<dbReference type="Proteomes" id="UP000001798">
    <property type="component" value="Chromosome 3"/>
</dbReference>
<proteinExistence type="inferred from homology"/>
<dbReference type="Gene3D" id="3.10.290.10">
    <property type="entry name" value="RNA-binding S4 domain"/>
    <property type="match status" value="1"/>
</dbReference>
<dbReference type="Pfam" id="PF01479">
    <property type="entry name" value="S4"/>
    <property type="match status" value="1"/>
</dbReference>
<reference evidence="13 14" key="1">
    <citation type="journal article" date="2011" name="PLoS Genet.">
        <title>Genomic analysis of the necrotrophic fungal pathogens Sclerotinia sclerotiorum and Botrytis cinerea.</title>
        <authorList>
            <person name="Amselem J."/>
            <person name="Cuomo C.A."/>
            <person name="van Kan J.A."/>
            <person name="Viaud M."/>
            <person name="Benito E.P."/>
            <person name="Couloux A."/>
            <person name="Coutinho P.M."/>
            <person name="de Vries R.P."/>
            <person name="Dyer P.S."/>
            <person name="Fillinger S."/>
            <person name="Fournier E."/>
            <person name="Gout L."/>
            <person name="Hahn M."/>
            <person name="Kohn L."/>
            <person name="Lapalu N."/>
            <person name="Plummer K.M."/>
            <person name="Pradier J.M."/>
            <person name="Quevillon E."/>
            <person name="Sharon A."/>
            <person name="Simon A."/>
            <person name="ten Have A."/>
            <person name="Tudzynski B."/>
            <person name="Tudzynski P."/>
            <person name="Wincker P."/>
            <person name="Andrew M."/>
            <person name="Anthouard V."/>
            <person name="Beever R.E."/>
            <person name="Beffa R."/>
            <person name="Benoit I."/>
            <person name="Bouzid O."/>
            <person name="Brault B."/>
            <person name="Chen Z."/>
            <person name="Choquer M."/>
            <person name="Collemare J."/>
            <person name="Cotton P."/>
            <person name="Danchin E.G."/>
            <person name="Da Silva C."/>
            <person name="Gautier A."/>
            <person name="Giraud C."/>
            <person name="Giraud T."/>
            <person name="Gonzalez C."/>
            <person name="Grossetete S."/>
            <person name="Guldener U."/>
            <person name="Henrissat B."/>
            <person name="Howlett B.J."/>
            <person name="Kodira C."/>
            <person name="Kretschmer M."/>
            <person name="Lappartient A."/>
            <person name="Leroch M."/>
            <person name="Levis C."/>
            <person name="Mauceli E."/>
            <person name="Neuveglise C."/>
            <person name="Oeser B."/>
            <person name="Pearson M."/>
            <person name="Poulain J."/>
            <person name="Poussereau N."/>
            <person name="Quesneville H."/>
            <person name="Rascle C."/>
            <person name="Schumacher J."/>
            <person name="Segurens B."/>
            <person name="Sexton A."/>
            <person name="Silva E."/>
            <person name="Sirven C."/>
            <person name="Soanes D.M."/>
            <person name="Talbot N.J."/>
            <person name="Templeton M."/>
            <person name="Yandava C."/>
            <person name="Yarden O."/>
            <person name="Zeng Q."/>
            <person name="Rollins J.A."/>
            <person name="Lebrun M.H."/>
            <person name="Dickman M."/>
        </authorList>
    </citation>
    <scope>NUCLEOTIDE SEQUENCE [LARGE SCALE GENOMIC DNA]</scope>
    <source>
        <strain evidence="13 14">B05.10</strain>
    </source>
</reference>